<keyword evidence="9" id="KW-1185">Reference proteome</keyword>
<dbReference type="PROSITE" id="PS51188">
    <property type="entry name" value="ZF_CR"/>
    <property type="match status" value="1"/>
</dbReference>
<dbReference type="EMBL" id="BTSX01000005">
    <property type="protein sequence ID" value="GMT02360.1"/>
    <property type="molecule type" value="Genomic_DNA"/>
</dbReference>
<feature type="domain" description="CR-type" evidence="7">
    <location>
        <begin position="67"/>
        <end position="151"/>
    </location>
</feature>
<dbReference type="GO" id="GO:0008270">
    <property type="term" value="F:zinc ion binding"/>
    <property type="evidence" value="ECO:0007669"/>
    <property type="project" value="UniProtKB-KW"/>
</dbReference>
<dbReference type="GO" id="GO:0051082">
    <property type="term" value="F:unfolded protein binding"/>
    <property type="evidence" value="ECO:0007669"/>
    <property type="project" value="InterPro"/>
</dbReference>
<proteinExistence type="predicted"/>
<feature type="region of interest" description="Disordered" evidence="6">
    <location>
        <begin position="310"/>
        <end position="340"/>
    </location>
</feature>
<feature type="zinc finger region" description="CR-type" evidence="5">
    <location>
        <begin position="67"/>
        <end position="151"/>
    </location>
</feature>
<dbReference type="GO" id="GO:0006457">
    <property type="term" value="P:protein folding"/>
    <property type="evidence" value="ECO:0007669"/>
    <property type="project" value="InterPro"/>
</dbReference>
<dbReference type="Proteomes" id="UP001432027">
    <property type="component" value="Unassembled WGS sequence"/>
</dbReference>
<evidence type="ECO:0000256" key="2">
    <source>
        <dbReference type="ARBA" id="ARBA00022737"/>
    </source>
</evidence>
<evidence type="ECO:0000259" key="7">
    <source>
        <dbReference type="PROSITE" id="PS51188"/>
    </source>
</evidence>
<reference evidence="8" key="1">
    <citation type="submission" date="2023-10" db="EMBL/GenBank/DDBJ databases">
        <title>Genome assembly of Pristionchus species.</title>
        <authorList>
            <person name="Yoshida K."/>
            <person name="Sommer R.J."/>
        </authorList>
    </citation>
    <scope>NUCLEOTIDE SEQUENCE</scope>
    <source>
        <strain evidence="8">RS0144</strain>
    </source>
</reference>
<dbReference type="FunFam" id="2.60.260.20:FF:000003">
    <property type="entry name" value="DnaJ subfamily A member 2"/>
    <property type="match status" value="1"/>
</dbReference>
<dbReference type="FunFam" id="2.10.230.10:FF:000001">
    <property type="entry name" value="DnaJ subfamily A member 2"/>
    <property type="match status" value="1"/>
</dbReference>
<keyword evidence="1 5" id="KW-0479">Metal-binding</keyword>
<evidence type="ECO:0000313" key="8">
    <source>
        <dbReference type="EMBL" id="GMT02360.1"/>
    </source>
</evidence>
<gene>
    <name evidence="8" type="ORF">PENTCL1PPCAC_24534</name>
</gene>
<evidence type="ECO:0000256" key="5">
    <source>
        <dbReference type="PROSITE-ProRule" id="PRU00546"/>
    </source>
</evidence>
<evidence type="ECO:0000256" key="3">
    <source>
        <dbReference type="ARBA" id="ARBA00022771"/>
    </source>
</evidence>
<dbReference type="CDD" id="cd10719">
    <property type="entry name" value="DnaJ_zf"/>
    <property type="match status" value="1"/>
</dbReference>
<accession>A0AAV5U6A5</accession>
<sequence>SQKRSIYDQGGMEALQGGGGGGEGFHDPMDIFSMFFGGGRGGGGRRQRTVRPTVHQMRVSLEQLYKGCTRKLKISRVCLCKACEGRGGAVGAEKECGECDGHGVVIRMQRLGPGMVTQMQSRCPACMGEGKVIAQKDRCKSCNAKKKVNEEQIFEVKIEPGMHDGEKIVFEGKGNEEPGLPPGDIIIVLDEQKHNSFARQGANLIMEEQIDLVEALCGFNRVITTLDDRKIFYTSLPGEVIDHGDVKVIQAQGMPHHRNPSDKGDLIIQFRVAFPTALDDNSRRVLSQLLPDKTTVMVDDDIEVFELEKGVGPSHHSRSRGGHGHAHGFEDGNGVRCQQQ</sequence>
<dbReference type="Pfam" id="PF01556">
    <property type="entry name" value="DnaJ_C"/>
    <property type="match status" value="1"/>
</dbReference>
<keyword evidence="4 5" id="KW-0862">Zinc</keyword>
<evidence type="ECO:0000313" key="9">
    <source>
        <dbReference type="Proteomes" id="UP001432027"/>
    </source>
</evidence>
<dbReference type="Gene3D" id="2.10.230.10">
    <property type="entry name" value="Heat shock protein DnaJ, cysteine-rich domain"/>
    <property type="match status" value="1"/>
</dbReference>
<dbReference type="InterPro" id="IPR044713">
    <property type="entry name" value="DNJA1/2-like"/>
</dbReference>
<dbReference type="CDD" id="cd10747">
    <property type="entry name" value="DnaJ_C"/>
    <property type="match status" value="1"/>
</dbReference>
<dbReference type="InterPro" id="IPR036410">
    <property type="entry name" value="HSP_DnaJ_Cys-rich_dom_sf"/>
</dbReference>
<name>A0AAV5U6A5_9BILA</name>
<dbReference type="AlphaFoldDB" id="A0AAV5U6A5"/>
<organism evidence="8 9">
    <name type="scientific">Pristionchus entomophagus</name>
    <dbReference type="NCBI Taxonomy" id="358040"/>
    <lineage>
        <taxon>Eukaryota</taxon>
        <taxon>Metazoa</taxon>
        <taxon>Ecdysozoa</taxon>
        <taxon>Nematoda</taxon>
        <taxon>Chromadorea</taxon>
        <taxon>Rhabditida</taxon>
        <taxon>Rhabditina</taxon>
        <taxon>Diplogasteromorpha</taxon>
        <taxon>Diplogasteroidea</taxon>
        <taxon>Neodiplogasteridae</taxon>
        <taxon>Pristionchus</taxon>
    </lineage>
</organism>
<feature type="compositionally biased region" description="Basic residues" evidence="6">
    <location>
        <begin position="315"/>
        <end position="326"/>
    </location>
</feature>
<protein>
    <recommendedName>
        <fullName evidence="7">CR-type domain-containing protein</fullName>
    </recommendedName>
</protein>
<evidence type="ECO:0000256" key="4">
    <source>
        <dbReference type="ARBA" id="ARBA00022833"/>
    </source>
</evidence>
<dbReference type="InterPro" id="IPR001305">
    <property type="entry name" value="HSP_DnaJ_Cys-rich_dom"/>
</dbReference>
<keyword evidence="2" id="KW-0677">Repeat</keyword>
<dbReference type="Pfam" id="PF00684">
    <property type="entry name" value="DnaJ_CXXCXGXG"/>
    <property type="match status" value="1"/>
</dbReference>
<evidence type="ECO:0000256" key="6">
    <source>
        <dbReference type="SAM" id="MobiDB-lite"/>
    </source>
</evidence>
<dbReference type="InterPro" id="IPR002939">
    <property type="entry name" value="DnaJ_C"/>
</dbReference>
<keyword evidence="3 5" id="KW-0863">Zinc-finger</keyword>
<dbReference type="SUPFAM" id="SSF57938">
    <property type="entry name" value="DnaJ/Hsp40 cysteine-rich domain"/>
    <property type="match status" value="1"/>
</dbReference>
<dbReference type="InterPro" id="IPR008971">
    <property type="entry name" value="HSP40/DnaJ_pept-bd"/>
</dbReference>
<dbReference type="Gene3D" id="2.60.260.20">
    <property type="entry name" value="Urease metallochaperone UreE, N-terminal domain"/>
    <property type="match status" value="2"/>
</dbReference>
<feature type="region of interest" description="Disordered" evidence="6">
    <location>
        <begin position="1"/>
        <end position="20"/>
    </location>
</feature>
<feature type="non-terminal residue" evidence="8">
    <location>
        <position position="1"/>
    </location>
</feature>
<dbReference type="SUPFAM" id="SSF49493">
    <property type="entry name" value="HSP40/DnaJ peptide-binding domain"/>
    <property type="match status" value="2"/>
</dbReference>
<evidence type="ECO:0000256" key="1">
    <source>
        <dbReference type="ARBA" id="ARBA00022723"/>
    </source>
</evidence>
<dbReference type="PANTHER" id="PTHR43888">
    <property type="entry name" value="DNAJ-LIKE-2, ISOFORM A-RELATED"/>
    <property type="match status" value="1"/>
</dbReference>
<dbReference type="GO" id="GO:0030544">
    <property type="term" value="F:Hsp70 protein binding"/>
    <property type="evidence" value="ECO:0007669"/>
    <property type="project" value="InterPro"/>
</dbReference>
<comment type="caution">
    <text evidence="8">The sequence shown here is derived from an EMBL/GenBank/DDBJ whole genome shotgun (WGS) entry which is preliminary data.</text>
</comment>